<evidence type="ECO:0000313" key="2">
    <source>
        <dbReference type="EMBL" id="GCD37939.1"/>
    </source>
</evidence>
<name>A0A7U9KYV0_9ACTN</name>
<dbReference type="Proteomes" id="UP000287830">
    <property type="component" value="Unassembled WGS sequence"/>
</dbReference>
<reference evidence="2 3" key="1">
    <citation type="submission" date="2018-11" db="EMBL/GenBank/DDBJ databases">
        <title>Whole genome sequence of Streptomyces chrestomyceticus NBRC 13444(T).</title>
        <authorList>
            <person name="Komaki H."/>
            <person name="Tamura T."/>
        </authorList>
    </citation>
    <scope>NUCLEOTIDE SEQUENCE [LARGE SCALE GENOMIC DNA]</scope>
    <source>
        <strain evidence="2 3">NBRC 13444</strain>
    </source>
</reference>
<sequence length="134" mass="14043">MTTAPDIGPHIEAVRAALAGAGLAVGLGGAPSPVPAGGRYAVLYPDPGTVGRESLADRRTDLAILFQVTCVGPTAVQCLWVAQQVRRALHPPLAVPGRSTWRPEELGGPPVARDDDVSPPLYFLPVQYRLQSTA</sequence>
<gene>
    <name evidence="2" type="ORF">OEIGOIKO_05749</name>
</gene>
<dbReference type="AlphaFoldDB" id="A0A7U9KYV0"/>
<feature type="region of interest" description="Disordered" evidence="1">
    <location>
        <begin position="93"/>
        <end position="112"/>
    </location>
</feature>
<protein>
    <recommendedName>
        <fullName evidence="4">DUF3168 domain-containing protein</fullName>
    </recommendedName>
</protein>
<evidence type="ECO:0008006" key="4">
    <source>
        <dbReference type="Google" id="ProtNLM"/>
    </source>
</evidence>
<evidence type="ECO:0000313" key="3">
    <source>
        <dbReference type="Proteomes" id="UP000287830"/>
    </source>
</evidence>
<organism evidence="2 3">
    <name type="scientific">Streptomyces chrestomyceticus JCM 4735</name>
    <dbReference type="NCBI Taxonomy" id="1306181"/>
    <lineage>
        <taxon>Bacteria</taxon>
        <taxon>Bacillati</taxon>
        <taxon>Actinomycetota</taxon>
        <taxon>Actinomycetes</taxon>
        <taxon>Kitasatosporales</taxon>
        <taxon>Streptomycetaceae</taxon>
        <taxon>Streptomyces</taxon>
    </lineage>
</organism>
<accession>A0A7U9KYV0</accession>
<proteinExistence type="predicted"/>
<dbReference type="EMBL" id="BHZC01000001">
    <property type="protein sequence ID" value="GCD37939.1"/>
    <property type="molecule type" value="Genomic_DNA"/>
</dbReference>
<comment type="caution">
    <text evidence="2">The sequence shown here is derived from an EMBL/GenBank/DDBJ whole genome shotgun (WGS) entry which is preliminary data.</text>
</comment>
<dbReference type="OrthoDB" id="5145003at2"/>
<evidence type="ECO:0000256" key="1">
    <source>
        <dbReference type="SAM" id="MobiDB-lite"/>
    </source>
</evidence>